<dbReference type="Proteomes" id="UP000029386">
    <property type="component" value="Unassembled WGS sequence"/>
</dbReference>
<evidence type="ECO:0000259" key="1">
    <source>
        <dbReference type="Pfam" id="PF14338"/>
    </source>
</evidence>
<evidence type="ECO:0000313" key="2">
    <source>
        <dbReference type="EMBL" id="KFM14391.1"/>
    </source>
</evidence>
<dbReference type="EMBL" id="JOSY01000077">
    <property type="protein sequence ID" value="KFM14391.1"/>
    <property type="molecule type" value="Genomic_DNA"/>
</dbReference>
<dbReference type="STRING" id="1502291.AAA799D11_01751"/>
<sequence length="116" mass="13632">MAYPPESQVRLPLLRFAKDGKLKSVLDAEKYLSKRFKLTNAEINRTKKSGNERLFLHRVRWSRTILKYSGLVSDPKTGFFKITPGGLKILKNPPPVLNDKFLSQFPEFKKWRRRKK</sequence>
<gene>
    <name evidence="2" type="ORF">AAA799D11_01751</name>
</gene>
<dbReference type="Pfam" id="PF14338">
    <property type="entry name" value="Mrr_N"/>
    <property type="match status" value="1"/>
</dbReference>
<comment type="caution">
    <text evidence="2">The sequence shown here is derived from an EMBL/GenBank/DDBJ whole genome shotgun (WGS) entry which is preliminary data.</text>
</comment>
<name>A0A087RLN7_9ARCH</name>
<protein>
    <submittedName>
        <fullName evidence="2">Mrr restriction system protein</fullName>
    </submittedName>
</protein>
<accession>A0A087RLN7</accession>
<evidence type="ECO:0000313" key="3">
    <source>
        <dbReference type="Proteomes" id="UP000029386"/>
    </source>
</evidence>
<dbReference type="AlphaFoldDB" id="A0A087RLN7"/>
<reference evidence="2 3" key="1">
    <citation type="submission" date="2014-06" db="EMBL/GenBank/DDBJ databases">
        <authorList>
            <person name="Ngugi D.K."/>
            <person name="Blom J."/>
            <person name="Alam I."/>
            <person name="Rashid M."/>
            <person name="Baalawi W."/>
            <person name="Zhang G."/>
            <person name="Hikmawan T."/>
            <person name="Guan Y."/>
            <person name="Antunes A."/>
            <person name="Siam R."/>
            <person name="El-Dorry H."/>
            <person name="Bajic V."/>
            <person name="Stingl U."/>
        </authorList>
    </citation>
    <scope>NUCLEOTIDE SEQUENCE [LARGE SCALE GENOMIC DNA]</scope>
    <source>
        <strain evidence="2">SCGC AAA799-D11</strain>
    </source>
</reference>
<dbReference type="InterPro" id="IPR025745">
    <property type="entry name" value="Mrr-like_N_dom"/>
</dbReference>
<keyword evidence="3" id="KW-1185">Reference proteome</keyword>
<proteinExistence type="predicted"/>
<organism evidence="2 3">
    <name type="scientific">Marine Group I thaumarchaeote SCGC AAA799-D11</name>
    <dbReference type="NCBI Taxonomy" id="1502291"/>
    <lineage>
        <taxon>Archaea</taxon>
        <taxon>Nitrososphaerota</taxon>
        <taxon>Marine Group I</taxon>
    </lineage>
</organism>
<feature type="domain" description="Restriction system protein Mrr-like N-terminal" evidence="1">
    <location>
        <begin position="9"/>
        <end position="91"/>
    </location>
</feature>